<feature type="binding site" description="axial binding residue" evidence="5">
    <location>
        <position position="462"/>
    </location>
    <ligand>
        <name>heme</name>
        <dbReference type="ChEBI" id="CHEBI:30413"/>
    </ligand>
    <ligandPart>
        <name>Fe</name>
        <dbReference type="ChEBI" id="CHEBI:18248"/>
    </ligandPart>
</feature>
<dbReference type="AlphaFoldDB" id="A0AAD5EIG3"/>
<dbReference type="PANTHER" id="PTHR24305">
    <property type="entry name" value="CYTOCHROME P450"/>
    <property type="match status" value="1"/>
</dbReference>
<accession>A0AAD5EIG3</accession>
<keyword evidence="6" id="KW-0503">Monooxygenase</keyword>
<dbReference type="PROSITE" id="PS00086">
    <property type="entry name" value="CYTOCHROME_P450"/>
    <property type="match status" value="1"/>
</dbReference>
<evidence type="ECO:0008006" key="9">
    <source>
        <dbReference type="Google" id="ProtNLM"/>
    </source>
</evidence>
<comment type="cofactor">
    <cofactor evidence="1 5">
        <name>heme</name>
        <dbReference type="ChEBI" id="CHEBI:30413"/>
    </cofactor>
</comment>
<dbReference type="EMBL" id="MU620892">
    <property type="protein sequence ID" value="KAI8584443.1"/>
    <property type="molecule type" value="Genomic_DNA"/>
</dbReference>
<dbReference type="SUPFAM" id="SSF48264">
    <property type="entry name" value="Cytochrome P450"/>
    <property type="match status" value="1"/>
</dbReference>
<dbReference type="GO" id="GO:0016705">
    <property type="term" value="F:oxidoreductase activity, acting on paired donors, with incorporation or reduction of molecular oxygen"/>
    <property type="evidence" value="ECO:0007669"/>
    <property type="project" value="InterPro"/>
</dbReference>
<dbReference type="InterPro" id="IPR002401">
    <property type="entry name" value="Cyt_P450_E_grp-I"/>
</dbReference>
<gene>
    <name evidence="7" type="ORF">K450DRAFT_216439</name>
</gene>
<evidence type="ECO:0000256" key="5">
    <source>
        <dbReference type="PIRSR" id="PIRSR602401-1"/>
    </source>
</evidence>
<organism evidence="7 8">
    <name type="scientific">Umbelopsis ramanniana AG</name>
    <dbReference type="NCBI Taxonomy" id="1314678"/>
    <lineage>
        <taxon>Eukaryota</taxon>
        <taxon>Fungi</taxon>
        <taxon>Fungi incertae sedis</taxon>
        <taxon>Mucoromycota</taxon>
        <taxon>Mucoromycotina</taxon>
        <taxon>Umbelopsidomycetes</taxon>
        <taxon>Umbelopsidales</taxon>
        <taxon>Umbelopsidaceae</taxon>
        <taxon>Umbelopsis</taxon>
    </lineage>
</organism>
<dbReference type="GO" id="GO:0005506">
    <property type="term" value="F:iron ion binding"/>
    <property type="evidence" value="ECO:0007669"/>
    <property type="project" value="InterPro"/>
</dbReference>
<dbReference type="InterPro" id="IPR017972">
    <property type="entry name" value="Cyt_P450_CS"/>
</dbReference>
<keyword evidence="5 6" id="KW-0349">Heme</keyword>
<proteinExistence type="inferred from homology"/>
<dbReference type="GO" id="GO:0004497">
    <property type="term" value="F:monooxygenase activity"/>
    <property type="evidence" value="ECO:0007669"/>
    <property type="project" value="UniProtKB-KW"/>
</dbReference>
<dbReference type="GeneID" id="75910208"/>
<dbReference type="InterPro" id="IPR001128">
    <property type="entry name" value="Cyt_P450"/>
</dbReference>
<evidence type="ECO:0000256" key="4">
    <source>
        <dbReference type="ARBA" id="ARBA00023004"/>
    </source>
</evidence>
<evidence type="ECO:0000256" key="3">
    <source>
        <dbReference type="ARBA" id="ARBA00022723"/>
    </source>
</evidence>
<evidence type="ECO:0000256" key="2">
    <source>
        <dbReference type="ARBA" id="ARBA00010617"/>
    </source>
</evidence>
<dbReference type="InterPro" id="IPR050121">
    <property type="entry name" value="Cytochrome_P450_monoxygenase"/>
</dbReference>
<dbReference type="Gene3D" id="1.10.630.10">
    <property type="entry name" value="Cytochrome P450"/>
    <property type="match status" value="1"/>
</dbReference>
<dbReference type="PRINTS" id="PR00463">
    <property type="entry name" value="EP450I"/>
</dbReference>
<dbReference type="Pfam" id="PF00067">
    <property type="entry name" value="p450"/>
    <property type="match status" value="1"/>
</dbReference>
<evidence type="ECO:0000256" key="1">
    <source>
        <dbReference type="ARBA" id="ARBA00001971"/>
    </source>
</evidence>
<keyword evidence="6" id="KW-0560">Oxidoreductase</keyword>
<protein>
    <recommendedName>
        <fullName evidence="9">Cytochrome P450</fullName>
    </recommendedName>
</protein>
<dbReference type="GO" id="GO:0020037">
    <property type="term" value="F:heme binding"/>
    <property type="evidence" value="ECO:0007669"/>
    <property type="project" value="InterPro"/>
</dbReference>
<sequence>MENQLIKIIDRLPDGIVRQFLKRNAKYSSAVAILAAGYFVTSRLYRVYFGPLSNIPGTFFDTFFDMPMLYYNLPLGTRYQRMVGLHQKYGRIVKSTSRTITISDKNMIKQILHDDDLPKAWAYKNLQLDGHQTMFNTIDKDFHKTRRRVVSPAFSVKYLAALEHLMSDSVGEFVQHINSAVDTAHLHNQPSAEVDMWRLLQSTALDVIGATAFDQSFNMVKNGSHPLPATITRNLTHAALASATKSIPIFGKIVDFFIKSNESKFDIGKFMVGIIEERLKSGKRKNDILQILIDSQNAELKNDRLNNEDIVHENILFLIAGSETTSNTIGFAIIHLIEHPEALALLREELDSVYPRNGSNVRFEHEDLKNLPYLNAVINETMRIKPVAMGGLPRETDRDYILGGKYHIPKNILISAHIYACQVDPEYWPEPLAFKPERWLEGSDIPADKDAFFPFSSGSRNCIGKNFAWMEMRLLLASFVYNFNFDPVPESVEDAKHLRQFITYTIASNSYKVKITKRH</sequence>
<comment type="similarity">
    <text evidence="2 6">Belongs to the cytochrome P450 family.</text>
</comment>
<dbReference type="RefSeq" id="XP_051449447.1">
    <property type="nucleotide sequence ID" value="XM_051584858.1"/>
</dbReference>
<name>A0AAD5EIG3_UMBRA</name>
<reference evidence="7" key="2">
    <citation type="journal article" date="2022" name="Proc. Natl. Acad. Sci. U.S.A.">
        <title>Diploid-dominant life cycles characterize the early evolution of Fungi.</title>
        <authorList>
            <person name="Amses K.R."/>
            <person name="Simmons D.R."/>
            <person name="Longcore J.E."/>
            <person name="Mondo S.J."/>
            <person name="Seto K."/>
            <person name="Jeronimo G.H."/>
            <person name="Bonds A.E."/>
            <person name="Quandt C.A."/>
            <person name="Davis W.J."/>
            <person name="Chang Y."/>
            <person name="Federici B.A."/>
            <person name="Kuo A."/>
            <person name="LaButti K."/>
            <person name="Pangilinan J."/>
            <person name="Andreopoulos W."/>
            <person name="Tritt A."/>
            <person name="Riley R."/>
            <person name="Hundley H."/>
            <person name="Johnson J."/>
            <person name="Lipzen A."/>
            <person name="Barry K."/>
            <person name="Lang B.F."/>
            <person name="Cuomo C.A."/>
            <person name="Buchler N.E."/>
            <person name="Grigoriev I.V."/>
            <person name="Spatafora J.W."/>
            <person name="Stajich J.E."/>
            <person name="James T.Y."/>
        </authorList>
    </citation>
    <scope>NUCLEOTIDE SEQUENCE</scope>
    <source>
        <strain evidence="7">AG</strain>
    </source>
</reference>
<dbReference type="Proteomes" id="UP001206595">
    <property type="component" value="Unassembled WGS sequence"/>
</dbReference>
<comment type="caution">
    <text evidence="7">The sequence shown here is derived from an EMBL/GenBank/DDBJ whole genome shotgun (WGS) entry which is preliminary data.</text>
</comment>
<dbReference type="PRINTS" id="PR00385">
    <property type="entry name" value="P450"/>
</dbReference>
<dbReference type="InterPro" id="IPR036396">
    <property type="entry name" value="Cyt_P450_sf"/>
</dbReference>
<keyword evidence="4 5" id="KW-0408">Iron</keyword>
<evidence type="ECO:0000256" key="6">
    <source>
        <dbReference type="RuleBase" id="RU000461"/>
    </source>
</evidence>
<keyword evidence="8" id="KW-1185">Reference proteome</keyword>
<dbReference type="PANTHER" id="PTHR24305:SF166">
    <property type="entry name" value="CYTOCHROME P450 12A4, MITOCHONDRIAL-RELATED"/>
    <property type="match status" value="1"/>
</dbReference>
<evidence type="ECO:0000313" key="7">
    <source>
        <dbReference type="EMBL" id="KAI8584443.1"/>
    </source>
</evidence>
<keyword evidence="3 5" id="KW-0479">Metal-binding</keyword>
<evidence type="ECO:0000313" key="8">
    <source>
        <dbReference type="Proteomes" id="UP001206595"/>
    </source>
</evidence>
<reference evidence="7" key="1">
    <citation type="submission" date="2021-06" db="EMBL/GenBank/DDBJ databases">
        <authorList>
            <consortium name="DOE Joint Genome Institute"/>
            <person name="Mondo S.J."/>
            <person name="Amses K.R."/>
            <person name="Simmons D.R."/>
            <person name="Longcore J.E."/>
            <person name="Seto K."/>
            <person name="Alves G.H."/>
            <person name="Bonds A.E."/>
            <person name="Quandt C.A."/>
            <person name="Davis W.J."/>
            <person name="Chang Y."/>
            <person name="Letcher P.M."/>
            <person name="Powell M.J."/>
            <person name="Kuo A."/>
            <person name="Labutti K."/>
            <person name="Pangilinan J."/>
            <person name="Andreopoulos W."/>
            <person name="Tritt A."/>
            <person name="Riley R."/>
            <person name="Hundley H."/>
            <person name="Johnson J."/>
            <person name="Lipzen A."/>
            <person name="Barry K."/>
            <person name="Berbee M.L."/>
            <person name="Buchler N.E."/>
            <person name="Grigoriev I.V."/>
            <person name="Spatafora J.W."/>
            <person name="Stajich J.E."/>
            <person name="James T.Y."/>
        </authorList>
    </citation>
    <scope>NUCLEOTIDE SEQUENCE</scope>
    <source>
        <strain evidence="7">AG</strain>
    </source>
</reference>